<proteinExistence type="predicted"/>
<gene>
    <name evidence="1" type="ORF">MKP09_13110</name>
</gene>
<accession>A0ABS9SKF6</accession>
<comment type="caution">
    <text evidence="1">The sequence shown here is derived from an EMBL/GenBank/DDBJ whole genome shotgun (WGS) entry which is preliminary data.</text>
</comment>
<protein>
    <recommendedName>
        <fullName evidence="3">TonB-dependent receptor plug domain-containing protein</fullName>
    </recommendedName>
</protein>
<organism evidence="1 2">
    <name type="scientific">Niabella ginsengisoli</name>
    <dbReference type="NCBI Taxonomy" id="522298"/>
    <lineage>
        <taxon>Bacteria</taxon>
        <taxon>Pseudomonadati</taxon>
        <taxon>Bacteroidota</taxon>
        <taxon>Chitinophagia</taxon>
        <taxon>Chitinophagales</taxon>
        <taxon>Chitinophagaceae</taxon>
        <taxon>Niabella</taxon>
    </lineage>
</organism>
<reference evidence="1 2" key="1">
    <citation type="submission" date="2022-02" db="EMBL/GenBank/DDBJ databases">
        <authorList>
            <person name="Min J."/>
        </authorList>
    </citation>
    <scope>NUCLEOTIDE SEQUENCE [LARGE SCALE GENOMIC DNA]</scope>
    <source>
        <strain evidence="1 2">GR10-1</strain>
    </source>
</reference>
<dbReference type="Proteomes" id="UP001202248">
    <property type="component" value="Unassembled WGS sequence"/>
</dbReference>
<dbReference type="EMBL" id="JAKWBL010000002">
    <property type="protein sequence ID" value="MCH5598776.1"/>
    <property type="molecule type" value="Genomic_DNA"/>
</dbReference>
<evidence type="ECO:0008006" key="3">
    <source>
        <dbReference type="Google" id="ProtNLM"/>
    </source>
</evidence>
<keyword evidence="2" id="KW-1185">Reference proteome</keyword>
<evidence type="ECO:0000313" key="1">
    <source>
        <dbReference type="EMBL" id="MCH5598776.1"/>
    </source>
</evidence>
<dbReference type="RefSeq" id="WP_240830447.1">
    <property type="nucleotide sequence ID" value="NZ_JAKWBL010000002.1"/>
</dbReference>
<name>A0ABS9SKF6_9BACT</name>
<evidence type="ECO:0000313" key="2">
    <source>
        <dbReference type="Proteomes" id="UP001202248"/>
    </source>
</evidence>
<sequence>MDVMNALPGRKTVAPDLQTPQTIMLRTSAGGADAMNNSFGIAVFIDGVRISAASNI</sequence>